<dbReference type="AlphaFoldDB" id="A0A318USC1"/>
<dbReference type="Pfam" id="PF07690">
    <property type="entry name" value="MFS_1"/>
    <property type="match status" value="1"/>
</dbReference>
<dbReference type="EMBL" id="QKLU01000001">
    <property type="protein sequence ID" value="PYF76995.1"/>
    <property type="molecule type" value="Genomic_DNA"/>
</dbReference>
<proteinExistence type="predicted"/>
<dbReference type="InterPro" id="IPR050189">
    <property type="entry name" value="MFS_Efflux_Transporters"/>
</dbReference>
<evidence type="ECO:0000313" key="10">
    <source>
        <dbReference type="Proteomes" id="UP000248198"/>
    </source>
</evidence>
<comment type="caution">
    <text evidence="9">The sequence shown here is derived from an EMBL/GenBank/DDBJ whole genome shotgun (WGS) entry which is preliminary data.</text>
</comment>
<evidence type="ECO:0000256" key="3">
    <source>
        <dbReference type="ARBA" id="ARBA00022692"/>
    </source>
</evidence>
<feature type="domain" description="Major facilitator superfamily (MFS) profile" evidence="8">
    <location>
        <begin position="16"/>
        <end position="401"/>
    </location>
</feature>
<feature type="transmembrane region" description="Helical" evidence="7">
    <location>
        <begin position="83"/>
        <end position="105"/>
    </location>
</feature>
<feature type="transmembrane region" description="Helical" evidence="7">
    <location>
        <begin position="381"/>
        <end position="400"/>
    </location>
</feature>
<evidence type="ECO:0000259" key="8">
    <source>
        <dbReference type="PROSITE" id="PS50850"/>
    </source>
</evidence>
<evidence type="ECO:0000256" key="4">
    <source>
        <dbReference type="ARBA" id="ARBA00022989"/>
    </source>
</evidence>
<dbReference type="SUPFAM" id="SSF103473">
    <property type="entry name" value="MFS general substrate transporter"/>
    <property type="match status" value="1"/>
</dbReference>
<keyword evidence="3 7" id="KW-0812">Transmembrane</keyword>
<feature type="transmembrane region" description="Helical" evidence="7">
    <location>
        <begin position="12"/>
        <end position="32"/>
    </location>
</feature>
<evidence type="ECO:0000256" key="5">
    <source>
        <dbReference type="ARBA" id="ARBA00023136"/>
    </source>
</evidence>
<feature type="transmembrane region" description="Helical" evidence="7">
    <location>
        <begin position="146"/>
        <end position="166"/>
    </location>
</feature>
<dbReference type="Gene3D" id="1.20.1250.20">
    <property type="entry name" value="MFS general substrate transporter like domains"/>
    <property type="match status" value="2"/>
</dbReference>
<feature type="transmembrane region" description="Helical" evidence="7">
    <location>
        <begin position="254"/>
        <end position="272"/>
    </location>
</feature>
<evidence type="ECO:0000256" key="1">
    <source>
        <dbReference type="ARBA" id="ARBA00004651"/>
    </source>
</evidence>
<accession>A0A318USC1</accession>
<dbReference type="PANTHER" id="PTHR43124">
    <property type="entry name" value="PURINE EFFLUX PUMP PBUE"/>
    <property type="match status" value="1"/>
</dbReference>
<dbReference type="RefSeq" id="WP_110827084.1">
    <property type="nucleotide sequence ID" value="NZ_QKLU01000001.1"/>
</dbReference>
<dbReference type="InterPro" id="IPR011701">
    <property type="entry name" value="MFS"/>
</dbReference>
<protein>
    <submittedName>
        <fullName evidence="9">Putative MFS family arabinose efflux permease</fullName>
    </submittedName>
</protein>
<gene>
    <name evidence="9" type="ORF">B0O44_101472</name>
</gene>
<dbReference type="PROSITE" id="PS50850">
    <property type="entry name" value="MFS"/>
    <property type="match status" value="1"/>
</dbReference>
<feature type="transmembrane region" description="Helical" evidence="7">
    <location>
        <begin position="172"/>
        <end position="190"/>
    </location>
</feature>
<evidence type="ECO:0000313" key="9">
    <source>
        <dbReference type="EMBL" id="PYF76995.1"/>
    </source>
</evidence>
<dbReference type="OrthoDB" id="9812221at2"/>
<dbReference type="PANTHER" id="PTHR43124:SF3">
    <property type="entry name" value="CHLORAMPHENICOL EFFLUX PUMP RV0191"/>
    <property type="match status" value="1"/>
</dbReference>
<keyword evidence="5 7" id="KW-0472">Membrane</keyword>
<dbReference type="InterPro" id="IPR036259">
    <property type="entry name" value="MFS_trans_sf"/>
</dbReference>
<feature type="transmembrane region" description="Helical" evidence="7">
    <location>
        <begin position="52"/>
        <end position="71"/>
    </location>
</feature>
<dbReference type="GO" id="GO:0022857">
    <property type="term" value="F:transmembrane transporter activity"/>
    <property type="evidence" value="ECO:0007669"/>
    <property type="project" value="InterPro"/>
</dbReference>
<dbReference type="InterPro" id="IPR020846">
    <property type="entry name" value="MFS_dom"/>
</dbReference>
<dbReference type="GO" id="GO:0005886">
    <property type="term" value="C:plasma membrane"/>
    <property type="evidence" value="ECO:0007669"/>
    <property type="project" value="UniProtKB-SubCell"/>
</dbReference>
<feature type="transmembrane region" description="Helical" evidence="7">
    <location>
        <begin position="220"/>
        <end position="242"/>
    </location>
</feature>
<evidence type="ECO:0000256" key="6">
    <source>
        <dbReference type="SAM" id="MobiDB-lite"/>
    </source>
</evidence>
<feature type="transmembrane region" description="Helical" evidence="7">
    <location>
        <begin position="284"/>
        <end position="302"/>
    </location>
</feature>
<name>A0A318USC1_9SPHI</name>
<comment type="subcellular location">
    <subcellularLocation>
        <location evidence="1">Cell membrane</location>
        <topology evidence="1">Multi-pass membrane protein</topology>
    </subcellularLocation>
</comment>
<feature type="transmembrane region" description="Helical" evidence="7">
    <location>
        <begin position="111"/>
        <end position="134"/>
    </location>
</feature>
<keyword evidence="2" id="KW-1003">Cell membrane</keyword>
<sequence length="430" mass="46961">MKIKQTNNFTDYQKFVIFILAITQFTVILDFMVMSPLGDLLIKSLDMKPSHFGIAVSAYAFSAGISGLLTAGFADRFDRKKLLLFFYTGFIAGTIFCGISTSYQVLVAARIITGLFGGVISSISMAIIADIFVLEQRGRVMGFVQMGFGASQVLGIPIGLFIANLWGWEAPFLMIAGMAILIAIFIALKLKPVNEHLKMQRDKTAFKHLLHTLVKSNYHIGYMATAVLSIGGFMMMPFGSVFAVNNLGVTEKQLPLLFMVSGVSALVIMPLIGRLSDQVSKYKLFTISCLWMIITCVIYTNLSATPLWIVMCLNVVMMMGIMGRMVPSSALTSAVPDMADRGAFMSINSSLQQIAGGIAAAVSGLIVVQKDKFSPLQHYDIVGYVVVVISLISIFLMYRVNQLAIKRAKESGLPTSTPDPESEIVPIMEV</sequence>
<evidence type="ECO:0000256" key="2">
    <source>
        <dbReference type="ARBA" id="ARBA00022475"/>
    </source>
</evidence>
<feature type="region of interest" description="Disordered" evidence="6">
    <location>
        <begin position="411"/>
        <end position="430"/>
    </location>
</feature>
<reference evidence="9 10" key="1">
    <citation type="submission" date="2018-06" db="EMBL/GenBank/DDBJ databases">
        <title>Genomic Encyclopedia of Archaeal and Bacterial Type Strains, Phase II (KMG-II): from individual species to whole genera.</title>
        <authorList>
            <person name="Goeker M."/>
        </authorList>
    </citation>
    <scope>NUCLEOTIDE SEQUENCE [LARGE SCALE GENOMIC DNA]</scope>
    <source>
        <strain evidence="9 10">DSM 27372</strain>
    </source>
</reference>
<dbReference type="CDD" id="cd17324">
    <property type="entry name" value="MFS_NepI_like"/>
    <property type="match status" value="1"/>
</dbReference>
<evidence type="ECO:0000256" key="7">
    <source>
        <dbReference type="SAM" id="Phobius"/>
    </source>
</evidence>
<dbReference type="Proteomes" id="UP000248198">
    <property type="component" value="Unassembled WGS sequence"/>
</dbReference>
<keyword evidence="4 7" id="KW-1133">Transmembrane helix</keyword>
<keyword evidence="10" id="KW-1185">Reference proteome</keyword>
<organism evidence="9 10">
    <name type="scientific">Pedobacter nutrimenti</name>
    <dbReference type="NCBI Taxonomy" id="1241337"/>
    <lineage>
        <taxon>Bacteria</taxon>
        <taxon>Pseudomonadati</taxon>
        <taxon>Bacteroidota</taxon>
        <taxon>Sphingobacteriia</taxon>
        <taxon>Sphingobacteriales</taxon>
        <taxon>Sphingobacteriaceae</taxon>
        <taxon>Pedobacter</taxon>
    </lineage>
</organism>